<feature type="chain" id="PRO_5008659824" description="Rap1a immunity protein domain-containing protein" evidence="1">
    <location>
        <begin position="24"/>
        <end position="125"/>
    </location>
</feature>
<organism evidence="2 3">
    <name type="scientific">Mesorhizobium hungaricum</name>
    <dbReference type="NCBI Taxonomy" id="1566387"/>
    <lineage>
        <taxon>Bacteria</taxon>
        <taxon>Pseudomonadati</taxon>
        <taxon>Pseudomonadota</taxon>
        <taxon>Alphaproteobacteria</taxon>
        <taxon>Hyphomicrobiales</taxon>
        <taxon>Phyllobacteriaceae</taxon>
        <taxon>Mesorhizobium</taxon>
    </lineage>
</organism>
<evidence type="ECO:0000313" key="2">
    <source>
        <dbReference type="EMBL" id="OCX19989.1"/>
    </source>
</evidence>
<comment type="caution">
    <text evidence="2">The sequence shown here is derived from an EMBL/GenBank/DDBJ whole genome shotgun (WGS) entry which is preliminary data.</text>
</comment>
<evidence type="ECO:0008006" key="4">
    <source>
        <dbReference type="Google" id="ProtNLM"/>
    </source>
</evidence>
<evidence type="ECO:0000256" key="1">
    <source>
        <dbReference type="SAM" id="SignalP"/>
    </source>
</evidence>
<proteinExistence type="predicted"/>
<dbReference type="Proteomes" id="UP000094412">
    <property type="component" value="Unassembled WGS sequence"/>
</dbReference>
<dbReference type="AlphaFoldDB" id="A0A1C2DYY9"/>
<keyword evidence="1" id="KW-0732">Signal</keyword>
<evidence type="ECO:0000313" key="3">
    <source>
        <dbReference type="Proteomes" id="UP000094412"/>
    </source>
</evidence>
<sequence length="125" mass="13527">MKFGLAVAAFCAGICFAASSASAGQGERNNINFLAGKSDAYLSKAATMAGDMVAVTQRCRFEPTEGGRAMLALPVILYDGMDKHLTPDRSKFQKAIHVYERAFAIAVQRAGDCRTEKARDPTLYR</sequence>
<accession>A0A1C2DYY9</accession>
<dbReference type="EMBL" id="MDEO01000030">
    <property type="protein sequence ID" value="OCX19989.1"/>
    <property type="molecule type" value="Genomic_DNA"/>
</dbReference>
<protein>
    <recommendedName>
        <fullName evidence="4">Rap1a immunity protein domain-containing protein</fullName>
    </recommendedName>
</protein>
<dbReference type="STRING" id="1566387.QV13_10395"/>
<reference evidence="2 3" key="1">
    <citation type="submission" date="2016-08" db="EMBL/GenBank/DDBJ databases">
        <title>Whole genome sequence of Mesorhizobium sp. strain UASWS1009 isolated from industrial sewage.</title>
        <authorList>
            <person name="Crovadore J."/>
            <person name="Calmin G."/>
            <person name="Chablais R."/>
            <person name="Cochard B."/>
            <person name="Lefort F."/>
        </authorList>
    </citation>
    <scope>NUCLEOTIDE SEQUENCE [LARGE SCALE GENOMIC DNA]</scope>
    <source>
        <strain evidence="2 3">UASWS1009</strain>
    </source>
</reference>
<name>A0A1C2DYY9_9HYPH</name>
<feature type="signal peptide" evidence="1">
    <location>
        <begin position="1"/>
        <end position="23"/>
    </location>
</feature>
<gene>
    <name evidence="2" type="ORF">QV13_10395</name>
</gene>
<keyword evidence="3" id="KW-1185">Reference proteome</keyword>